<protein>
    <recommendedName>
        <fullName evidence="2">ClpX-type ZB domain-containing protein</fullName>
    </recommendedName>
</protein>
<evidence type="ECO:0008006" key="2">
    <source>
        <dbReference type="Google" id="ProtNLM"/>
    </source>
</evidence>
<evidence type="ECO:0000313" key="1">
    <source>
        <dbReference type="EMBL" id="KKK81204.1"/>
    </source>
</evidence>
<comment type="caution">
    <text evidence="1">The sequence shown here is derived from an EMBL/GenBank/DDBJ whole genome shotgun (WGS) entry which is preliminary data.</text>
</comment>
<proteinExistence type="predicted"/>
<reference evidence="1" key="1">
    <citation type="journal article" date="2015" name="Nature">
        <title>Complex archaea that bridge the gap between prokaryotes and eukaryotes.</title>
        <authorList>
            <person name="Spang A."/>
            <person name="Saw J.H."/>
            <person name="Jorgensen S.L."/>
            <person name="Zaremba-Niedzwiedzka K."/>
            <person name="Martijn J."/>
            <person name="Lind A.E."/>
            <person name="van Eijk R."/>
            <person name="Schleper C."/>
            <person name="Guy L."/>
            <person name="Ettema T.J."/>
        </authorList>
    </citation>
    <scope>NUCLEOTIDE SEQUENCE</scope>
</reference>
<organism evidence="1">
    <name type="scientific">marine sediment metagenome</name>
    <dbReference type="NCBI Taxonomy" id="412755"/>
    <lineage>
        <taxon>unclassified sequences</taxon>
        <taxon>metagenomes</taxon>
        <taxon>ecological metagenomes</taxon>
    </lineage>
</organism>
<gene>
    <name evidence="1" type="ORF">LCGC14_2815850</name>
</gene>
<dbReference type="AlphaFoldDB" id="A0A0F9ARW9"/>
<accession>A0A0F9ARW9</accession>
<name>A0A0F9ARW9_9ZZZZ</name>
<dbReference type="EMBL" id="LAZR01053228">
    <property type="protein sequence ID" value="KKK81204.1"/>
    <property type="molecule type" value="Genomic_DNA"/>
</dbReference>
<sequence>MSELYTQDYLQEDEDICDFCTKVKKHSELKEYDGEKGGRVRVCDTCVATGWAEG</sequence>